<feature type="compositionally biased region" description="Basic and acidic residues" evidence="7">
    <location>
        <begin position="282"/>
        <end position="297"/>
    </location>
</feature>
<evidence type="ECO:0000256" key="7">
    <source>
        <dbReference type="SAM" id="MobiDB-lite"/>
    </source>
</evidence>
<dbReference type="GO" id="GO:0003723">
    <property type="term" value="F:RNA binding"/>
    <property type="evidence" value="ECO:0007669"/>
    <property type="project" value="UniProtKB-KW"/>
</dbReference>
<proteinExistence type="predicted"/>
<dbReference type="EMBL" id="JALJOQ010000122">
    <property type="protein sequence ID" value="KAK9795908.1"/>
    <property type="molecule type" value="Genomic_DNA"/>
</dbReference>
<reference evidence="9 10" key="1">
    <citation type="journal article" date="2024" name="Nat. Commun.">
        <title>Phylogenomics reveals the evolutionary origins of lichenization in chlorophyte algae.</title>
        <authorList>
            <person name="Puginier C."/>
            <person name="Libourel C."/>
            <person name="Otte J."/>
            <person name="Skaloud P."/>
            <person name="Haon M."/>
            <person name="Grisel S."/>
            <person name="Petersen M."/>
            <person name="Berrin J.G."/>
            <person name="Delaux P.M."/>
            <person name="Dal Grande F."/>
            <person name="Keller J."/>
        </authorList>
    </citation>
    <scope>NUCLEOTIDE SEQUENCE [LARGE SCALE GENOMIC DNA]</scope>
    <source>
        <strain evidence="9 10">SAG 2036</strain>
    </source>
</reference>
<feature type="domain" description="SURP motif" evidence="8">
    <location>
        <begin position="220"/>
        <end position="263"/>
    </location>
</feature>
<evidence type="ECO:0000256" key="2">
    <source>
        <dbReference type="ARBA" id="ARBA00022737"/>
    </source>
</evidence>
<protein>
    <recommendedName>
        <fullName evidence="8">SURP motif domain-containing protein</fullName>
    </recommendedName>
</protein>
<dbReference type="InterPro" id="IPR019147">
    <property type="entry name" value="SWAP_N_domain"/>
</dbReference>
<evidence type="ECO:0000256" key="5">
    <source>
        <dbReference type="ARBA" id="ARBA00023163"/>
    </source>
</evidence>
<evidence type="ECO:0000313" key="9">
    <source>
        <dbReference type="EMBL" id="KAK9795908.1"/>
    </source>
</evidence>
<keyword evidence="3" id="KW-0694">RNA-binding</keyword>
<comment type="caution">
    <text evidence="9">The sequence shown here is derived from an EMBL/GenBank/DDBJ whole genome shotgun (WGS) entry which is preliminary data.</text>
</comment>
<dbReference type="PANTHER" id="PTHR13161:SF15">
    <property type="entry name" value="SPLICING FACTOR, SUPPRESSOR OF WHITE-APRICOT HOMOLOG"/>
    <property type="match status" value="1"/>
</dbReference>
<evidence type="ECO:0000256" key="1">
    <source>
        <dbReference type="ARBA" id="ARBA00022664"/>
    </source>
</evidence>
<feature type="region of interest" description="Disordered" evidence="7">
    <location>
        <begin position="1"/>
        <end position="29"/>
    </location>
</feature>
<dbReference type="InterPro" id="IPR035967">
    <property type="entry name" value="SWAP/Surp_sf"/>
</dbReference>
<keyword evidence="6" id="KW-0508">mRNA splicing</keyword>
<keyword evidence="4" id="KW-0805">Transcription regulation</keyword>
<evidence type="ECO:0000256" key="3">
    <source>
        <dbReference type="ARBA" id="ARBA00022884"/>
    </source>
</evidence>
<dbReference type="SMART" id="SM01141">
    <property type="entry name" value="DRY_EERY"/>
    <property type="match status" value="1"/>
</dbReference>
<dbReference type="GO" id="GO:0000395">
    <property type="term" value="P:mRNA 5'-splice site recognition"/>
    <property type="evidence" value="ECO:0007669"/>
    <property type="project" value="TreeGrafter"/>
</dbReference>
<dbReference type="InterPro" id="IPR000061">
    <property type="entry name" value="Surp"/>
</dbReference>
<dbReference type="InterPro" id="IPR040397">
    <property type="entry name" value="SWAP"/>
</dbReference>
<dbReference type="Gene3D" id="1.10.10.790">
    <property type="entry name" value="Surp module"/>
    <property type="match status" value="2"/>
</dbReference>
<feature type="region of interest" description="Disordered" evidence="7">
    <location>
        <begin position="274"/>
        <end position="298"/>
    </location>
</feature>
<evidence type="ECO:0000256" key="6">
    <source>
        <dbReference type="ARBA" id="ARBA00023187"/>
    </source>
</evidence>
<keyword evidence="5" id="KW-0804">Transcription</keyword>
<keyword evidence="1" id="KW-0507">mRNA processing</keyword>
<dbReference type="Pfam" id="PF01805">
    <property type="entry name" value="Surp"/>
    <property type="match status" value="2"/>
</dbReference>
<dbReference type="PROSITE" id="PS50128">
    <property type="entry name" value="SURP"/>
    <property type="match status" value="2"/>
</dbReference>
<sequence length="441" mass="47749">MSGSQRHQRYGARPYAPEERFAGVAPGPSSAPAFSVVGHEYELFDEPETAAFLEADDNLIPWACDAEALVDRYDGRLLLDALPKSAVGKDRAASRGAGDLSSDDEDLELERYGDLHAAEDRQARQQAAAAAAAQQAAAAEEAAAGNNDMVNQEHQQASVGLHAAVGYTYPASDQHTAAQPSDGPGPASEAAALEPPFVPWFSIPAHVLGSIPATLRAHKIMVATAKFVRESNSGQTEIVLRVKQGSNPRMAFLLPSNAQHPYFRWLVDCPPSEDVSNPPPAVKEEADPPHVEEKPEADSQGALNMLTLATFIQRHGPTFEAKVRKQEQNNPRFAFFLPWHPDHAFYRERLQAICGADMTRQIFEPPAATAPANPPARGPVKAQEASGEPEPSAEERQAQRRRLAKELLAAKQAAAAAEEAKQREVQATAIAHHRKMFLSQV</sequence>
<dbReference type="Proteomes" id="UP001465755">
    <property type="component" value="Unassembled WGS sequence"/>
</dbReference>
<evidence type="ECO:0000256" key="4">
    <source>
        <dbReference type="ARBA" id="ARBA00023015"/>
    </source>
</evidence>
<dbReference type="SUPFAM" id="SSF109905">
    <property type="entry name" value="Surp module (SWAP domain)"/>
    <property type="match status" value="2"/>
</dbReference>
<feature type="compositionally biased region" description="Basic residues" evidence="7">
    <location>
        <begin position="1"/>
        <end position="10"/>
    </location>
</feature>
<accession>A0AAW1NXD5</accession>
<dbReference type="Pfam" id="PF09750">
    <property type="entry name" value="DRY_EERY"/>
    <property type="match status" value="1"/>
</dbReference>
<organism evidence="9 10">
    <name type="scientific">Symbiochloris irregularis</name>
    <dbReference type="NCBI Taxonomy" id="706552"/>
    <lineage>
        <taxon>Eukaryota</taxon>
        <taxon>Viridiplantae</taxon>
        <taxon>Chlorophyta</taxon>
        <taxon>core chlorophytes</taxon>
        <taxon>Trebouxiophyceae</taxon>
        <taxon>Trebouxiales</taxon>
        <taxon>Trebouxiaceae</taxon>
        <taxon>Symbiochloris</taxon>
    </lineage>
</organism>
<feature type="region of interest" description="Disordered" evidence="7">
    <location>
        <begin position="366"/>
        <end position="401"/>
    </location>
</feature>
<dbReference type="AlphaFoldDB" id="A0AAW1NXD5"/>
<dbReference type="SMART" id="SM00648">
    <property type="entry name" value="SWAP"/>
    <property type="match status" value="2"/>
</dbReference>
<keyword evidence="10" id="KW-1185">Reference proteome</keyword>
<evidence type="ECO:0000259" key="8">
    <source>
        <dbReference type="PROSITE" id="PS50128"/>
    </source>
</evidence>
<evidence type="ECO:0000313" key="10">
    <source>
        <dbReference type="Proteomes" id="UP001465755"/>
    </source>
</evidence>
<keyword evidence="2" id="KW-0677">Repeat</keyword>
<feature type="domain" description="SURP motif" evidence="8">
    <location>
        <begin position="304"/>
        <end position="346"/>
    </location>
</feature>
<gene>
    <name evidence="9" type="ORF">WJX73_007739</name>
</gene>
<dbReference type="PANTHER" id="PTHR13161">
    <property type="entry name" value="SPLICING FACTOR SUPPRESSOR OF WHITE APRICOT"/>
    <property type="match status" value="1"/>
</dbReference>
<name>A0AAW1NXD5_9CHLO</name>